<reference evidence="2 3" key="1">
    <citation type="submission" date="2021-03" db="EMBL/GenBank/DDBJ databases">
        <authorList>
            <person name="Kim M.K."/>
        </authorList>
    </citation>
    <scope>NUCLEOTIDE SEQUENCE [LARGE SCALE GENOMIC DNA]</scope>
    <source>
        <strain evidence="2 3">BT507</strain>
    </source>
</reference>
<dbReference type="Pfam" id="PF19789">
    <property type="entry name" value="DUF6273"/>
    <property type="match status" value="1"/>
</dbReference>
<gene>
    <name evidence="2" type="ORF">J4D97_22115</name>
</gene>
<accession>A0ABS3TI69</accession>
<comment type="caution">
    <text evidence="2">The sequence shown here is derived from an EMBL/GenBank/DDBJ whole genome shotgun (WGS) entry which is preliminary data.</text>
</comment>
<dbReference type="RefSeq" id="WP_208309493.1">
    <property type="nucleotide sequence ID" value="NZ_JAGETX010000034.1"/>
</dbReference>
<keyword evidence="3" id="KW-1185">Reference proteome</keyword>
<name>A0ABS3TI69_9BACT</name>
<dbReference type="InterPro" id="IPR046240">
    <property type="entry name" value="DUF6273"/>
</dbReference>
<dbReference type="Proteomes" id="UP000670527">
    <property type="component" value="Unassembled WGS sequence"/>
</dbReference>
<feature type="domain" description="DUF6273" evidence="1">
    <location>
        <begin position="22"/>
        <end position="189"/>
    </location>
</feature>
<proteinExistence type="predicted"/>
<evidence type="ECO:0000259" key="1">
    <source>
        <dbReference type="Pfam" id="PF19789"/>
    </source>
</evidence>
<evidence type="ECO:0000313" key="2">
    <source>
        <dbReference type="EMBL" id="MBO3273361.1"/>
    </source>
</evidence>
<protein>
    <recommendedName>
        <fullName evidence="1">DUF6273 domain-containing protein</fullName>
    </recommendedName>
</protein>
<dbReference type="EMBL" id="JAGETX010000034">
    <property type="protein sequence ID" value="MBO3273361.1"/>
    <property type="molecule type" value="Genomic_DNA"/>
</dbReference>
<evidence type="ECO:0000313" key="3">
    <source>
        <dbReference type="Proteomes" id="UP000670527"/>
    </source>
</evidence>
<sequence length="192" mass="22075">MKPGDLISFGQYRWRVLARTDNRALLITEAILELRWYHTQFVDVTWAECEIRKYLNEVLYTTFTPSEQARVLPVTNENPDNPWFRTSGGTTTTDRIFLLSLEEVCQYFGNSEASLQTKGRQTWCIDDEHNANRQATYGATFHWWRLRSPGYYARTAASVNAAGQVYVRGNGVSGRPRDGGGMRPALWLELEK</sequence>
<organism evidence="2 3">
    <name type="scientific">Hymenobacter defluvii</name>
    <dbReference type="NCBI Taxonomy" id="2054411"/>
    <lineage>
        <taxon>Bacteria</taxon>
        <taxon>Pseudomonadati</taxon>
        <taxon>Bacteroidota</taxon>
        <taxon>Cytophagia</taxon>
        <taxon>Cytophagales</taxon>
        <taxon>Hymenobacteraceae</taxon>
        <taxon>Hymenobacter</taxon>
    </lineage>
</organism>